<reference evidence="1 2" key="1">
    <citation type="submission" date="2019-03" db="EMBL/GenBank/DDBJ databases">
        <title>Draft Genome Sequence of Duganella callidus sp. nov., a Novel Duganella Species Isolated from Cultivated Soil.</title>
        <authorList>
            <person name="Raths R."/>
            <person name="Peta V."/>
            <person name="Bucking H."/>
        </authorList>
    </citation>
    <scope>NUCLEOTIDE SEQUENCE [LARGE SCALE GENOMIC DNA]</scope>
    <source>
        <strain evidence="1 2">DN04</strain>
    </source>
</reference>
<proteinExistence type="predicted"/>
<organism evidence="1 2">
    <name type="scientific">Duganella callida</name>
    <dbReference type="NCBI Taxonomy" id="2561932"/>
    <lineage>
        <taxon>Bacteria</taxon>
        <taxon>Pseudomonadati</taxon>
        <taxon>Pseudomonadota</taxon>
        <taxon>Betaproteobacteria</taxon>
        <taxon>Burkholderiales</taxon>
        <taxon>Oxalobacteraceae</taxon>
        <taxon>Telluria group</taxon>
        <taxon>Duganella</taxon>
    </lineage>
</organism>
<accession>A0A4Y9SDR1</accession>
<keyword evidence="2" id="KW-1185">Reference proteome</keyword>
<sequence>MGLFSFFSKKKEEPKPQLKLSSIPTVQAESELFSTYAVVFHEVMADVDGFSPEEFSEMVKFISEGEGGYMNMHHYHRHVFNNYFAGRHWAWVEYDYWEKTYAKMGSAPLRFPTGLALPLDRTFELTADKVLKDLKVADLKEFIESQGGEIPPKAKKKELLELAQSLPNLNSTKLWKEKEEQISNGIGYPLYTILMRYIAFKAKATFDRDRGLKMGVTEFKHLYVEEGDEKFVKLALKRNPQALPPYFPGDVTLLQSVIPGFD</sequence>
<dbReference type="EMBL" id="SPVG01000180">
    <property type="protein sequence ID" value="TFW18672.1"/>
    <property type="molecule type" value="Genomic_DNA"/>
</dbReference>
<evidence type="ECO:0000313" key="1">
    <source>
        <dbReference type="EMBL" id="TFW18672.1"/>
    </source>
</evidence>
<dbReference type="AlphaFoldDB" id="A0A4Y9SDR1"/>
<dbReference type="OrthoDB" id="8960249at2"/>
<evidence type="ECO:0000313" key="2">
    <source>
        <dbReference type="Proteomes" id="UP000297729"/>
    </source>
</evidence>
<name>A0A4Y9SDR1_9BURK</name>
<comment type="caution">
    <text evidence="1">The sequence shown here is derived from an EMBL/GenBank/DDBJ whole genome shotgun (WGS) entry which is preliminary data.</text>
</comment>
<dbReference type="RefSeq" id="WP_135202855.1">
    <property type="nucleotide sequence ID" value="NZ_SPVG01000180.1"/>
</dbReference>
<gene>
    <name evidence="1" type="ORF">E4L98_17655</name>
</gene>
<dbReference type="Proteomes" id="UP000297729">
    <property type="component" value="Unassembled WGS sequence"/>
</dbReference>
<protein>
    <submittedName>
        <fullName evidence="1">Uncharacterized protein</fullName>
    </submittedName>
</protein>